<sequence>MEDFVMVPILLPHPLEINLIGTKLIERVSQAEQQVIDFRIKADNWKDQFEGLQLEKEVLAEEKNALEQQMRVIAAELAIEKTSSSQVGKDKDILESFFVEQLSKETEEIRSLKELLNQKEVYAGELV</sequence>
<reference evidence="3" key="2">
    <citation type="submission" date="2025-08" db="UniProtKB">
        <authorList>
            <consortium name="RefSeq"/>
        </authorList>
    </citation>
    <scope>IDENTIFICATION</scope>
    <source>
        <tissue evidence="3">Leaf</tissue>
    </source>
</reference>
<keyword evidence="2" id="KW-1185">Reference proteome</keyword>
<evidence type="ECO:0000313" key="3">
    <source>
        <dbReference type="RefSeq" id="XP_009784780.1"/>
    </source>
</evidence>
<gene>
    <name evidence="3" type="primary">LOC104233148</name>
</gene>
<reference evidence="2" key="1">
    <citation type="journal article" date="2013" name="Genome Biol.">
        <title>Reference genomes and transcriptomes of Nicotiana sylvestris and Nicotiana tomentosiformis.</title>
        <authorList>
            <person name="Sierro N."/>
            <person name="Battey J.N."/>
            <person name="Ouadi S."/>
            <person name="Bovet L."/>
            <person name="Goepfert S."/>
            <person name="Bakaher N."/>
            <person name="Peitsch M.C."/>
            <person name="Ivanov N.V."/>
        </authorList>
    </citation>
    <scope>NUCLEOTIDE SEQUENCE [LARGE SCALE GENOMIC DNA]</scope>
</reference>
<evidence type="ECO:0000313" key="2">
    <source>
        <dbReference type="Proteomes" id="UP000189701"/>
    </source>
</evidence>
<evidence type="ECO:0000256" key="1">
    <source>
        <dbReference type="SAM" id="Coils"/>
    </source>
</evidence>
<accession>A0A1U7XE97</accession>
<organism evidence="2 3">
    <name type="scientific">Nicotiana sylvestris</name>
    <name type="common">Wood tobacco</name>
    <name type="synonym">South American tobacco</name>
    <dbReference type="NCBI Taxonomy" id="4096"/>
    <lineage>
        <taxon>Eukaryota</taxon>
        <taxon>Viridiplantae</taxon>
        <taxon>Streptophyta</taxon>
        <taxon>Embryophyta</taxon>
        <taxon>Tracheophyta</taxon>
        <taxon>Spermatophyta</taxon>
        <taxon>Magnoliopsida</taxon>
        <taxon>eudicotyledons</taxon>
        <taxon>Gunneridae</taxon>
        <taxon>Pentapetalae</taxon>
        <taxon>asterids</taxon>
        <taxon>lamiids</taxon>
        <taxon>Solanales</taxon>
        <taxon>Solanaceae</taxon>
        <taxon>Nicotianoideae</taxon>
        <taxon>Nicotianeae</taxon>
        <taxon>Nicotiana</taxon>
    </lineage>
</organism>
<protein>
    <submittedName>
        <fullName evidence="3">Uncharacterized protein LOC104233148 isoform X2</fullName>
    </submittedName>
</protein>
<dbReference type="Proteomes" id="UP000189701">
    <property type="component" value="Unplaced"/>
</dbReference>
<feature type="coiled-coil region" evidence="1">
    <location>
        <begin position="28"/>
        <end position="119"/>
    </location>
</feature>
<keyword evidence="1" id="KW-0175">Coiled coil</keyword>
<proteinExistence type="predicted"/>
<dbReference type="AlphaFoldDB" id="A0A1U7XE97"/>
<dbReference type="RefSeq" id="XP_009784780.1">
    <property type="nucleotide sequence ID" value="XM_009786478.1"/>
</dbReference>
<name>A0A1U7XE97_NICSY</name>